<gene>
    <name evidence="4" type="ORF">M407DRAFT_19994</name>
</gene>
<sequence>MAAGEISSHQAAASVFLSKEEAQRRIELEFPDLDQLRDEAKLVKAEILSHEVTPETAATVGNGQTPAITPIDMEVFPMFSRVALQRAFTYERYFCPEKNCDVDFTRLDALLRHSKHSHKDGKKGRGSRRKTSSKGAAGPSKGSKGRAADKRKSAKGKARKDDSDWETDEEQDGWENQKDEDSDDDIESDRD</sequence>
<evidence type="ECO:0000256" key="2">
    <source>
        <dbReference type="SAM" id="MobiDB-lite"/>
    </source>
</evidence>
<evidence type="ECO:0000313" key="5">
    <source>
        <dbReference type="Proteomes" id="UP000054248"/>
    </source>
</evidence>
<feature type="compositionally biased region" description="Acidic residues" evidence="2">
    <location>
        <begin position="163"/>
        <end position="191"/>
    </location>
</feature>
<accession>A0A0C3QH48</accession>
<feature type="compositionally biased region" description="Low complexity" evidence="2">
    <location>
        <begin position="133"/>
        <end position="142"/>
    </location>
</feature>
<protein>
    <recommendedName>
        <fullName evidence="3">C2H2-type domain-containing protein</fullName>
    </recommendedName>
</protein>
<proteinExistence type="predicted"/>
<dbReference type="InterPro" id="IPR013087">
    <property type="entry name" value="Znf_C2H2_type"/>
</dbReference>
<organism evidence="4 5">
    <name type="scientific">Tulasnella calospora MUT 4182</name>
    <dbReference type="NCBI Taxonomy" id="1051891"/>
    <lineage>
        <taxon>Eukaryota</taxon>
        <taxon>Fungi</taxon>
        <taxon>Dikarya</taxon>
        <taxon>Basidiomycota</taxon>
        <taxon>Agaricomycotina</taxon>
        <taxon>Agaricomycetes</taxon>
        <taxon>Cantharellales</taxon>
        <taxon>Tulasnellaceae</taxon>
        <taxon>Tulasnella</taxon>
    </lineage>
</organism>
<keyword evidence="5" id="KW-1185">Reference proteome</keyword>
<feature type="domain" description="C2H2-type" evidence="3">
    <location>
        <begin position="93"/>
        <end position="123"/>
    </location>
</feature>
<dbReference type="PROSITE" id="PS50157">
    <property type="entry name" value="ZINC_FINGER_C2H2_2"/>
    <property type="match status" value="1"/>
</dbReference>
<dbReference type="PROSITE" id="PS00028">
    <property type="entry name" value="ZINC_FINGER_C2H2_1"/>
    <property type="match status" value="1"/>
</dbReference>
<evidence type="ECO:0000313" key="4">
    <source>
        <dbReference type="EMBL" id="KIO31115.1"/>
    </source>
</evidence>
<dbReference type="AlphaFoldDB" id="A0A0C3QH48"/>
<dbReference type="Proteomes" id="UP000054248">
    <property type="component" value="Unassembled WGS sequence"/>
</dbReference>
<keyword evidence="1" id="KW-0863">Zinc-finger</keyword>
<keyword evidence="1" id="KW-0479">Metal-binding</keyword>
<feature type="compositionally biased region" description="Basic residues" evidence="2">
    <location>
        <begin position="115"/>
        <end position="132"/>
    </location>
</feature>
<keyword evidence="1" id="KW-0862">Zinc</keyword>
<evidence type="ECO:0000259" key="3">
    <source>
        <dbReference type="PROSITE" id="PS50157"/>
    </source>
</evidence>
<reference evidence="4 5" key="1">
    <citation type="submission" date="2014-04" db="EMBL/GenBank/DDBJ databases">
        <authorList>
            <consortium name="DOE Joint Genome Institute"/>
            <person name="Kuo A."/>
            <person name="Girlanda M."/>
            <person name="Perotto S."/>
            <person name="Kohler A."/>
            <person name="Nagy L.G."/>
            <person name="Floudas D."/>
            <person name="Copeland A."/>
            <person name="Barry K.W."/>
            <person name="Cichocki N."/>
            <person name="Veneault-Fourrey C."/>
            <person name="LaButti K."/>
            <person name="Lindquist E.A."/>
            <person name="Lipzen A."/>
            <person name="Lundell T."/>
            <person name="Morin E."/>
            <person name="Murat C."/>
            <person name="Sun H."/>
            <person name="Tunlid A."/>
            <person name="Henrissat B."/>
            <person name="Grigoriev I.V."/>
            <person name="Hibbett D.S."/>
            <person name="Martin F."/>
            <person name="Nordberg H.P."/>
            <person name="Cantor M.N."/>
            <person name="Hua S.X."/>
        </authorList>
    </citation>
    <scope>NUCLEOTIDE SEQUENCE [LARGE SCALE GENOMIC DNA]</scope>
    <source>
        <strain evidence="4 5">MUT 4182</strain>
    </source>
</reference>
<evidence type="ECO:0000256" key="1">
    <source>
        <dbReference type="PROSITE-ProRule" id="PRU00042"/>
    </source>
</evidence>
<dbReference type="EMBL" id="KN822966">
    <property type="protein sequence ID" value="KIO31115.1"/>
    <property type="molecule type" value="Genomic_DNA"/>
</dbReference>
<dbReference type="GO" id="GO:0008270">
    <property type="term" value="F:zinc ion binding"/>
    <property type="evidence" value="ECO:0007669"/>
    <property type="project" value="UniProtKB-KW"/>
</dbReference>
<reference evidence="5" key="2">
    <citation type="submission" date="2015-01" db="EMBL/GenBank/DDBJ databases">
        <title>Evolutionary Origins and Diversification of the Mycorrhizal Mutualists.</title>
        <authorList>
            <consortium name="DOE Joint Genome Institute"/>
            <consortium name="Mycorrhizal Genomics Consortium"/>
            <person name="Kohler A."/>
            <person name="Kuo A."/>
            <person name="Nagy L.G."/>
            <person name="Floudas D."/>
            <person name="Copeland A."/>
            <person name="Barry K.W."/>
            <person name="Cichocki N."/>
            <person name="Veneault-Fourrey C."/>
            <person name="LaButti K."/>
            <person name="Lindquist E.A."/>
            <person name="Lipzen A."/>
            <person name="Lundell T."/>
            <person name="Morin E."/>
            <person name="Murat C."/>
            <person name="Riley R."/>
            <person name="Ohm R."/>
            <person name="Sun H."/>
            <person name="Tunlid A."/>
            <person name="Henrissat B."/>
            <person name="Grigoriev I.V."/>
            <person name="Hibbett D.S."/>
            <person name="Martin F."/>
        </authorList>
    </citation>
    <scope>NUCLEOTIDE SEQUENCE [LARGE SCALE GENOMIC DNA]</scope>
    <source>
        <strain evidence="5">MUT 4182</strain>
    </source>
</reference>
<feature type="region of interest" description="Disordered" evidence="2">
    <location>
        <begin position="115"/>
        <end position="191"/>
    </location>
</feature>
<dbReference type="OrthoDB" id="3266819at2759"/>
<name>A0A0C3QH48_9AGAM</name>
<dbReference type="HOGENOM" id="CLU_1422397_0_0_1"/>